<proteinExistence type="predicted"/>
<dbReference type="AlphaFoldDB" id="A0AAV7NQP8"/>
<dbReference type="Proteomes" id="UP001066276">
    <property type="component" value="Chromosome 8"/>
</dbReference>
<organism evidence="1 2">
    <name type="scientific">Pleurodeles waltl</name>
    <name type="common">Iberian ribbed newt</name>
    <dbReference type="NCBI Taxonomy" id="8319"/>
    <lineage>
        <taxon>Eukaryota</taxon>
        <taxon>Metazoa</taxon>
        <taxon>Chordata</taxon>
        <taxon>Craniata</taxon>
        <taxon>Vertebrata</taxon>
        <taxon>Euteleostomi</taxon>
        <taxon>Amphibia</taxon>
        <taxon>Batrachia</taxon>
        <taxon>Caudata</taxon>
        <taxon>Salamandroidea</taxon>
        <taxon>Salamandridae</taxon>
        <taxon>Pleurodelinae</taxon>
        <taxon>Pleurodeles</taxon>
    </lineage>
</organism>
<comment type="caution">
    <text evidence="1">The sequence shown here is derived from an EMBL/GenBank/DDBJ whole genome shotgun (WGS) entry which is preliminary data.</text>
</comment>
<name>A0AAV7NQP8_PLEWA</name>
<gene>
    <name evidence="1" type="ORF">NDU88_005175</name>
</gene>
<accession>A0AAV7NQP8</accession>
<evidence type="ECO:0000313" key="1">
    <source>
        <dbReference type="EMBL" id="KAJ1116974.1"/>
    </source>
</evidence>
<reference evidence="1" key="1">
    <citation type="journal article" date="2022" name="bioRxiv">
        <title>Sequencing and chromosome-scale assembly of the giantPleurodeles waltlgenome.</title>
        <authorList>
            <person name="Brown T."/>
            <person name="Elewa A."/>
            <person name="Iarovenko S."/>
            <person name="Subramanian E."/>
            <person name="Araus A.J."/>
            <person name="Petzold A."/>
            <person name="Susuki M."/>
            <person name="Suzuki K.-i.T."/>
            <person name="Hayashi T."/>
            <person name="Toyoda A."/>
            <person name="Oliveira C."/>
            <person name="Osipova E."/>
            <person name="Leigh N.D."/>
            <person name="Simon A."/>
            <person name="Yun M.H."/>
        </authorList>
    </citation>
    <scope>NUCLEOTIDE SEQUENCE</scope>
    <source>
        <strain evidence="1">20211129_DDA</strain>
        <tissue evidence="1">Liver</tissue>
    </source>
</reference>
<evidence type="ECO:0000313" key="2">
    <source>
        <dbReference type="Proteomes" id="UP001066276"/>
    </source>
</evidence>
<sequence>MQYSPLSSAPALLMIVQEQEDYRREYLEFRVHGVLLPRGVCRGERFPTEMAVSAVFLSTVNPPRKRWRIEKHIECLAVLNISQGAIGHKNASLKYKFFHVAQQIAKLF</sequence>
<protein>
    <submittedName>
        <fullName evidence="1">Uncharacterized protein</fullName>
    </submittedName>
</protein>
<keyword evidence="2" id="KW-1185">Reference proteome</keyword>
<dbReference type="EMBL" id="JANPWB010000012">
    <property type="protein sequence ID" value="KAJ1116974.1"/>
    <property type="molecule type" value="Genomic_DNA"/>
</dbReference>